<proteinExistence type="predicted"/>
<dbReference type="AlphaFoldDB" id="A0A450XAF4"/>
<gene>
    <name evidence="2" type="ORF">BECKLPF1236A_GA0070988_105231</name>
    <name evidence="1" type="ORF">BECKLPF1236C_GA0070990_100242</name>
</gene>
<dbReference type="EMBL" id="CAADFP010000024">
    <property type="protein sequence ID" value="VFK25673.1"/>
    <property type="molecule type" value="Genomic_DNA"/>
</dbReference>
<evidence type="ECO:0000313" key="1">
    <source>
        <dbReference type="EMBL" id="VFK25673.1"/>
    </source>
</evidence>
<evidence type="ECO:0000313" key="2">
    <source>
        <dbReference type="EMBL" id="VFK26317.1"/>
    </source>
</evidence>
<sequence length="113" mass="13008">MYLSRSPWKNYEVLTEMMEDYEDMLDLRAAKEQAKGQKGIPLDQAIADLGIEHVSASRQRFKGGWALISRPGSSEFLFFRYPTRPSRNQKGCRKRVWLGARFAGPQPPLFKIS</sequence>
<reference evidence="2" key="1">
    <citation type="submission" date="2019-02" db="EMBL/GenBank/DDBJ databases">
        <authorList>
            <person name="Gruber-Vodicka R. H."/>
            <person name="Seah K. B. B."/>
        </authorList>
    </citation>
    <scope>NUCLEOTIDE SEQUENCE</scope>
    <source>
        <strain evidence="2">BECK_S312</strain>
        <strain evidence="1">BECK_S426</strain>
    </source>
</reference>
<accession>A0A450XAF4</accession>
<organism evidence="2">
    <name type="scientific">Candidatus Kentrum sp. LPFa</name>
    <dbReference type="NCBI Taxonomy" id="2126335"/>
    <lineage>
        <taxon>Bacteria</taxon>
        <taxon>Pseudomonadati</taxon>
        <taxon>Pseudomonadota</taxon>
        <taxon>Gammaproteobacteria</taxon>
        <taxon>Candidatus Kentrum</taxon>
    </lineage>
</organism>
<dbReference type="EMBL" id="CAADFM010000523">
    <property type="protein sequence ID" value="VFK26317.1"/>
    <property type="molecule type" value="Genomic_DNA"/>
</dbReference>
<protein>
    <submittedName>
        <fullName evidence="2">Uncharacterized protein</fullName>
    </submittedName>
</protein>
<name>A0A450XAF4_9GAMM</name>